<protein>
    <recommendedName>
        <fullName evidence="6">Late embryogenesis abundant protein LEA-2 subgroup domain-containing protein</fullName>
    </recommendedName>
</protein>
<keyword evidence="2 3" id="KW-0472">Membrane</keyword>
<dbReference type="Proteomes" id="UP001141552">
    <property type="component" value="Unassembled WGS sequence"/>
</dbReference>
<reference evidence="4" key="2">
    <citation type="journal article" date="2023" name="Plants (Basel)">
        <title>Annotation of the Turnera subulata (Passifloraceae) Draft Genome Reveals the S-Locus Evolved after the Divergence of Turneroideae from Passifloroideae in a Stepwise Manner.</title>
        <authorList>
            <person name="Henning P.M."/>
            <person name="Roalson E.H."/>
            <person name="Mir W."/>
            <person name="McCubbin A.G."/>
            <person name="Shore J.S."/>
        </authorList>
    </citation>
    <scope>NUCLEOTIDE SEQUENCE</scope>
    <source>
        <strain evidence="4">F60SS</strain>
    </source>
</reference>
<dbReference type="PANTHER" id="PTHR31415:SF52">
    <property type="entry name" value="LATE EMBRYOGENESIS ABUNDANT (LEA) HYDROXYPROLINE-RICH GLYCOPROTEIN FAMILY-RELATED"/>
    <property type="match status" value="1"/>
</dbReference>
<evidence type="ECO:0000313" key="4">
    <source>
        <dbReference type="EMBL" id="KAJ4832437.1"/>
    </source>
</evidence>
<proteinExistence type="predicted"/>
<name>A0A9Q0FJ77_9ROSI</name>
<dbReference type="AlphaFoldDB" id="A0A9Q0FJ77"/>
<evidence type="ECO:0008006" key="6">
    <source>
        <dbReference type="Google" id="ProtNLM"/>
    </source>
</evidence>
<dbReference type="EMBL" id="JAKUCV010005132">
    <property type="protein sequence ID" value="KAJ4832437.1"/>
    <property type="molecule type" value="Genomic_DNA"/>
</dbReference>
<evidence type="ECO:0000256" key="3">
    <source>
        <dbReference type="SAM" id="Phobius"/>
    </source>
</evidence>
<feature type="transmembrane region" description="Helical" evidence="3">
    <location>
        <begin position="12"/>
        <end position="30"/>
    </location>
</feature>
<dbReference type="GO" id="GO:0009506">
    <property type="term" value="C:plasmodesma"/>
    <property type="evidence" value="ECO:0007669"/>
    <property type="project" value="TreeGrafter"/>
</dbReference>
<dbReference type="PANTHER" id="PTHR31415">
    <property type="entry name" value="OS05G0367900 PROTEIN"/>
    <property type="match status" value="1"/>
</dbReference>
<dbReference type="OrthoDB" id="1914670at2759"/>
<evidence type="ECO:0000256" key="2">
    <source>
        <dbReference type="ARBA" id="ARBA00023136"/>
    </source>
</evidence>
<dbReference type="InterPro" id="IPR044839">
    <property type="entry name" value="NDR1-like"/>
</dbReference>
<sequence>MADSGGGCFTRCCSFFFTLGLAALFMWLSLRVSSPNCSLEQFYIPSLNQTLNSTRDTNLTFVVALKNTNKDKGVYYDPVNITFYDSPNRSHSIGNYTIPKFRQGHNKKAMKNGTVETTGLDRQAVFRAVSANGSAVFRVDLATSVRYRIIFFKTKRHKIRVGGNVEVNGNGTKVNSKKGIKLKSGADKKSTAGVYCLGQVGVNFFILVLLNLWWW</sequence>
<evidence type="ECO:0000313" key="5">
    <source>
        <dbReference type="Proteomes" id="UP001141552"/>
    </source>
</evidence>
<dbReference type="GO" id="GO:0098542">
    <property type="term" value="P:defense response to other organism"/>
    <property type="evidence" value="ECO:0007669"/>
    <property type="project" value="InterPro"/>
</dbReference>
<evidence type="ECO:0000256" key="1">
    <source>
        <dbReference type="ARBA" id="ARBA00004370"/>
    </source>
</evidence>
<comment type="subcellular location">
    <subcellularLocation>
        <location evidence="1">Membrane</location>
    </subcellularLocation>
</comment>
<keyword evidence="5" id="KW-1185">Reference proteome</keyword>
<gene>
    <name evidence="4" type="ORF">Tsubulata_017099</name>
</gene>
<keyword evidence="3" id="KW-1133">Transmembrane helix</keyword>
<keyword evidence="3" id="KW-0812">Transmembrane</keyword>
<reference evidence="4" key="1">
    <citation type="submission" date="2022-02" db="EMBL/GenBank/DDBJ databases">
        <authorList>
            <person name="Henning P.M."/>
            <person name="McCubbin A.G."/>
            <person name="Shore J.S."/>
        </authorList>
    </citation>
    <scope>NUCLEOTIDE SEQUENCE</scope>
    <source>
        <strain evidence="4">F60SS</strain>
        <tissue evidence="4">Leaves</tissue>
    </source>
</reference>
<accession>A0A9Q0FJ77</accession>
<organism evidence="4 5">
    <name type="scientific">Turnera subulata</name>
    <dbReference type="NCBI Taxonomy" id="218843"/>
    <lineage>
        <taxon>Eukaryota</taxon>
        <taxon>Viridiplantae</taxon>
        <taxon>Streptophyta</taxon>
        <taxon>Embryophyta</taxon>
        <taxon>Tracheophyta</taxon>
        <taxon>Spermatophyta</taxon>
        <taxon>Magnoliopsida</taxon>
        <taxon>eudicotyledons</taxon>
        <taxon>Gunneridae</taxon>
        <taxon>Pentapetalae</taxon>
        <taxon>rosids</taxon>
        <taxon>fabids</taxon>
        <taxon>Malpighiales</taxon>
        <taxon>Passifloraceae</taxon>
        <taxon>Turnera</taxon>
    </lineage>
</organism>
<feature type="transmembrane region" description="Helical" evidence="3">
    <location>
        <begin position="192"/>
        <end position="214"/>
    </location>
</feature>
<comment type="caution">
    <text evidence="4">The sequence shown here is derived from an EMBL/GenBank/DDBJ whole genome shotgun (WGS) entry which is preliminary data.</text>
</comment>
<dbReference type="GO" id="GO:0005886">
    <property type="term" value="C:plasma membrane"/>
    <property type="evidence" value="ECO:0007669"/>
    <property type="project" value="TreeGrafter"/>
</dbReference>